<dbReference type="Proteomes" id="UP000250235">
    <property type="component" value="Unassembled WGS sequence"/>
</dbReference>
<name>A0A2Z7DJ69_9LAMI</name>
<accession>A0A2Z7DJ69</accession>
<keyword evidence="1" id="KW-0489">Methyltransferase</keyword>
<dbReference type="GO" id="GO:0008168">
    <property type="term" value="F:methyltransferase activity"/>
    <property type="evidence" value="ECO:0007669"/>
    <property type="project" value="UniProtKB-KW"/>
</dbReference>
<sequence>MTNSTKAEALIPHNSARSFFRTRALFPLTPLRPALGQYQKVVNTRYRRRRDEAGDDSTPFGSLKAHGFFLRNRTLQSCSCSKLVNQLGCPLRSDYPMLDQLGRPLTVLAWISSTVPARTSPHCSSFGHPLLD</sequence>
<proteinExistence type="predicted"/>
<gene>
    <name evidence="1" type="ORF">F511_31824</name>
</gene>
<evidence type="ECO:0000313" key="1">
    <source>
        <dbReference type="EMBL" id="KZV58083.1"/>
    </source>
</evidence>
<keyword evidence="1" id="KW-0808">Transferase</keyword>
<keyword evidence="2" id="KW-1185">Reference proteome</keyword>
<protein>
    <submittedName>
        <fullName evidence="1">DNA (Cytosine-5)-methyltransferase CMT1</fullName>
    </submittedName>
</protein>
<organism evidence="1 2">
    <name type="scientific">Dorcoceras hygrometricum</name>
    <dbReference type="NCBI Taxonomy" id="472368"/>
    <lineage>
        <taxon>Eukaryota</taxon>
        <taxon>Viridiplantae</taxon>
        <taxon>Streptophyta</taxon>
        <taxon>Embryophyta</taxon>
        <taxon>Tracheophyta</taxon>
        <taxon>Spermatophyta</taxon>
        <taxon>Magnoliopsida</taxon>
        <taxon>eudicotyledons</taxon>
        <taxon>Gunneridae</taxon>
        <taxon>Pentapetalae</taxon>
        <taxon>asterids</taxon>
        <taxon>lamiids</taxon>
        <taxon>Lamiales</taxon>
        <taxon>Gesneriaceae</taxon>
        <taxon>Didymocarpoideae</taxon>
        <taxon>Trichosporeae</taxon>
        <taxon>Loxocarpinae</taxon>
        <taxon>Dorcoceras</taxon>
    </lineage>
</organism>
<reference evidence="1 2" key="1">
    <citation type="journal article" date="2015" name="Proc. Natl. Acad. Sci. U.S.A.">
        <title>The resurrection genome of Boea hygrometrica: A blueprint for survival of dehydration.</title>
        <authorList>
            <person name="Xiao L."/>
            <person name="Yang G."/>
            <person name="Zhang L."/>
            <person name="Yang X."/>
            <person name="Zhao S."/>
            <person name="Ji Z."/>
            <person name="Zhou Q."/>
            <person name="Hu M."/>
            <person name="Wang Y."/>
            <person name="Chen M."/>
            <person name="Xu Y."/>
            <person name="Jin H."/>
            <person name="Xiao X."/>
            <person name="Hu G."/>
            <person name="Bao F."/>
            <person name="Hu Y."/>
            <person name="Wan P."/>
            <person name="Li L."/>
            <person name="Deng X."/>
            <person name="Kuang T."/>
            <person name="Xiang C."/>
            <person name="Zhu J.K."/>
            <person name="Oliver M.J."/>
            <person name="He Y."/>
        </authorList>
    </citation>
    <scope>NUCLEOTIDE SEQUENCE [LARGE SCALE GENOMIC DNA]</scope>
    <source>
        <strain evidence="2">cv. XS01</strain>
    </source>
</reference>
<dbReference type="EMBL" id="KQ986870">
    <property type="protein sequence ID" value="KZV58083.1"/>
    <property type="molecule type" value="Genomic_DNA"/>
</dbReference>
<evidence type="ECO:0000313" key="2">
    <source>
        <dbReference type="Proteomes" id="UP000250235"/>
    </source>
</evidence>
<dbReference type="GO" id="GO:0032259">
    <property type="term" value="P:methylation"/>
    <property type="evidence" value="ECO:0007669"/>
    <property type="project" value="UniProtKB-KW"/>
</dbReference>
<dbReference type="AlphaFoldDB" id="A0A2Z7DJ69"/>